<dbReference type="CDD" id="cd04301">
    <property type="entry name" value="NAT_SF"/>
    <property type="match status" value="1"/>
</dbReference>
<keyword evidence="3" id="KW-1185">Reference proteome</keyword>
<gene>
    <name evidence="2" type="ORF">KSZ_72520</name>
</gene>
<dbReference type="EMBL" id="BNJJ01000033">
    <property type="protein sequence ID" value="GHO89246.1"/>
    <property type="molecule type" value="Genomic_DNA"/>
</dbReference>
<evidence type="ECO:0000259" key="1">
    <source>
        <dbReference type="PROSITE" id="PS51186"/>
    </source>
</evidence>
<dbReference type="InterPro" id="IPR000182">
    <property type="entry name" value="GNAT_dom"/>
</dbReference>
<evidence type="ECO:0000313" key="2">
    <source>
        <dbReference type="EMBL" id="GHO89246.1"/>
    </source>
</evidence>
<sequence length="227" mass="25548">MLWAESEIVNAVLHTDLQLDTLPATIERVSSHFAQRERGFQWFLGPSAQRQNYADALLAHGLEHDEDEPGMAVELPALQEDIPLASNLTILPVSNYEQLEQWIRVWLFPVPEEIVRKYITAYAKISLGADSPLQFYLGLQDGQPVATVCVFYDGSVASIHYVVTLPEQRHQGIGGAMTLMAAREARAKGYRVATLTASPFGINIYRRLGFREYGTFSTYIWSPQEDM</sequence>
<dbReference type="PROSITE" id="PS51186">
    <property type="entry name" value="GNAT"/>
    <property type="match status" value="1"/>
</dbReference>
<dbReference type="Proteomes" id="UP000635565">
    <property type="component" value="Unassembled WGS sequence"/>
</dbReference>
<dbReference type="Gene3D" id="3.40.630.30">
    <property type="match status" value="1"/>
</dbReference>
<evidence type="ECO:0000313" key="3">
    <source>
        <dbReference type="Proteomes" id="UP000635565"/>
    </source>
</evidence>
<feature type="domain" description="N-acetyltransferase" evidence="1">
    <location>
        <begin position="86"/>
        <end position="227"/>
    </location>
</feature>
<dbReference type="SUPFAM" id="SSF55729">
    <property type="entry name" value="Acyl-CoA N-acyltransferases (Nat)"/>
    <property type="match status" value="1"/>
</dbReference>
<reference evidence="2 3" key="1">
    <citation type="journal article" date="2021" name="Int. J. Syst. Evol. Microbiol.">
        <title>Reticulibacter mediterranei gen. nov., sp. nov., within the new family Reticulibacteraceae fam. nov., and Ktedonospora formicarum gen. nov., sp. nov., Ktedonobacter robiniae sp. nov., Dictyobacter formicarum sp. nov. and Dictyobacter arantiisoli sp. nov., belonging to the class Ktedonobacteria.</title>
        <authorList>
            <person name="Yabe S."/>
            <person name="Zheng Y."/>
            <person name="Wang C.M."/>
            <person name="Sakai Y."/>
            <person name="Abe K."/>
            <person name="Yokota A."/>
            <person name="Donadio S."/>
            <person name="Cavaletti L."/>
            <person name="Monciardini P."/>
        </authorList>
    </citation>
    <scope>NUCLEOTIDE SEQUENCE [LARGE SCALE GENOMIC DNA]</scope>
    <source>
        <strain evidence="2 3">SOSP1-9</strain>
    </source>
</reference>
<dbReference type="InterPro" id="IPR016181">
    <property type="entry name" value="Acyl_CoA_acyltransferase"/>
</dbReference>
<protein>
    <recommendedName>
        <fullName evidence="1">N-acetyltransferase domain-containing protein</fullName>
    </recommendedName>
</protein>
<comment type="caution">
    <text evidence="2">The sequence shown here is derived from an EMBL/GenBank/DDBJ whole genome shotgun (WGS) entry which is preliminary data.</text>
</comment>
<dbReference type="Pfam" id="PF00583">
    <property type="entry name" value="Acetyltransf_1"/>
    <property type="match status" value="1"/>
</dbReference>
<proteinExistence type="predicted"/>
<accession>A0ABQ3VVB3</accession>
<organism evidence="2 3">
    <name type="scientific">Dictyobacter formicarum</name>
    <dbReference type="NCBI Taxonomy" id="2778368"/>
    <lineage>
        <taxon>Bacteria</taxon>
        <taxon>Bacillati</taxon>
        <taxon>Chloroflexota</taxon>
        <taxon>Ktedonobacteria</taxon>
        <taxon>Ktedonobacterales</taxon>
        <taxon>Dictyobacteraceae</taxon>
        <taxon>Dictyobacter</taxon>
    </lineage>
</organism>
<name>A0ABQ3VVB3_9CHLR</name>